<dbReference type="InterPro" id="IPR035965">
    <property type="entry name" value="PAS-like_dom_sf"/>
</dbReference>
<dbReference type="Pfam" id="PF13426">
    <property type="entry name" value="PAS_9"/>
    <property type="match status" value="1"/>
</dbReference>
<evidence type="ECO:0000313" key="7">
    <source>
        <dbReference type="EMBL" id="PSJ40298.1"/>
    </source>
</evidence>
<dbReference type="InterPro" id="IPR052155">
    <property type="entry name" value="Biofilm_reg_signaling"/>
</dbReference>
<dbReference type="InterPro" id="IPR000014">
    <property type="entry name" value="PAS"/>
</dbReference>
<dbReference type="InterPro" id="IPR013655">
    <property type="entry name" value="PAS_fold_3"/>
</dbReference>
<dbReference type="CDD" id="cd01948">
    <property type="entry name" value="EAL"/>
    <property type="match status" value="1"/>
</dbReference>
<dbReference type="CDD" id="cd01949">
    <property type="entry name" value="GGDEF"/>
    <property type="match status" value="1"/>
</dbReference>
<dbReference type="Gene3D" id="3.30.450.20">
    <property type="entry name" value="PAS domain"/>
    <property type="match status" value="2"/>
</dbReference>
<evidence type="ECO:0000259" key="5">
    <source>
        <dbReference type="PROSITE" id="PS50883"/>
    </source>
</evidence>
<dbReference type="SMART" id="SM00267">
    <property type="entry name" value="GGDEF"/>
    <property type="match status" value="1"/>
</dbReference>
<dbReference type="InterPro" id="IPR000160">
    <property type="entry name" value="GGDEF_dom"/>
</dbReference>
<sequence>MEKQAVKPVRPDYPLHLDTGPNTRHFPSSFWNMPFRLLFSYLCIAFAWIIGSDALASKLIDIYGPQLAWLHSVKGIGFVLVTGFALYGLTRYLVNQAWQAHLHLHNSELAFRSAFIDNPTAMWVYEPEAGIMLEVNQAACLHYGYSRHEFLHQSPSRLSCGAALRFQNGYQTHCHKNGTLMVMDLTLYPMRYQHTRAQLILARDMTEQIQAEQALAKSEARFKELVSKVPEAFWVFDVTQQTHEYISPAFETMLEINLSQLKQDGSLPLSRIHPEDLPEVEQALAEPPATATELEYRWFTRQGEQRWLQHRAYPVVERGEMVRMVGVLSDITHEKQQQQRLFELANFDNLTRLANRINCHGQLAGACARQDPFHLLLVGLDRFKQINDNLGHDTGDELLQQVASRLASMQEEHSFLARLSGDEFALLLYHQELSIQDRAHRLSRALALPFSLSQHTLFITASMGIAHYPEDGADPDTLLRHGDHALAQAKRQGRHSICFYQHPPQAGLPISKVSLENALRLAWQDREFELFYQPKMCLQSGQLVGFEALMRWRLAGMGPVSPAIFVPILEDTGLIVPVGYWLIEQTCADLQQLAEAGAPQTIAVNIAARQLAQDDFAEQVLARLQQYRLPPQRLALELTESSLMQEPTRAAGILRRLRRAQMSIAIDDFGTGYSSLSYLKRFPVDTLKIDRSFITEMEQDPDDRSIVDAIIRMAHGLSMTVVAEGVETAEQAALLRQLDCDQIQGYWYARPMPLAQLTTWLAERQ</sequence>
<keyword evidence="3" id="KW-0812">Transmembrane</keyword>
<dbReference type="FunFam" id="3.20.20.450:FF:000001">
    <property type="entry name" value="Cyclic di-GMP phosphodiesterase yahA"/>
    <property type="match status" value="1"/>
</dbReference>
<dbReference type="CDD" id="cd00130">
    <property type="entry name" value="PAS"/>
    <property type="match status" value="1"/>
</dbReference>
<dbReference type="PROSITE" id="PS50113">
    <property type="entry name" value="PAC"/>
    <property type="match status" value="1"/>
</dbReference>
<dbReference type="NCBIfam" id="TIGR00229">
    <property type="entry name" value="sensory_box"/>
    <property type="match status" value="1"/>
</dbReference>
<dbReference type="GO" id="GO:0071111">
    <property type="term" value="F:cyclic-guanylate-specific phosphodiesterase activity"/>
    <property type="evidence" value="ECO:0007669"/>
    <property type="project" value="UniProtKB-EC"/>
</dbReference>
<comment type="caution">
    <text evidence="7">The sequence shown here is derived from an EMBL/GenBank/DDBJ whole genome shotgun (WGS) entry which is preliminary data.</text>
</comment>
<dbReference type="SMART" id="SM00091">
    <property type="entry name" value="PAS"/>
    <property type="match status" value="2"/>
</dbReference>
<dbReference type="EMBL" id="PXYG01000013">
    <property type="protein sequence ID" value="PSJ40298.1"/>
    <property type="molecule type" value="Genomic_DNA"/>
</dbReference>
<proteinExistence type="predicted"/>
<gene>
    <name evidence="7" type="ORF">C7H85_18775</name>
</gene>
<dbReference type="Pfam" id="PF08447">
    <property type="entry name" value="PAS_3"/>
    <property type="match status" value="1"/>
</dbReference>
<dbReference type="SMART" id="SM00086">
    <property type="entry name" value="PAC"/>
    <property type="match status" value="2"/>
</dbReference>
<protein>
    <recommendedName>
        <fullName evidence="1">cyclic-guanylate-specific phosphodiesterase</fullName>
        <ecNumber evidence="1">3.1.4.52</ecNumber>
    </recommendedName>
</protein>
<dbReference type="NCBIfam" id="TIGR00254">
    <property type="entry name" value="GGDEF"/>
    <property type="match status" value="1"/>
</dbReference>
<dbReference type="InterPro" id="IPR001633">
    <property type="entry name" value="EAL_dom"/>
</dbReference>
<dbReference type="Proteomes" id="UP000240243">
    <property type="component" value="Unassembled WGS sequence"/>
</dbReference>
<feature type="domain" description="EAL" evidence="5">
    <location>
        <begin position="512"/>
        <end position="765"/>
    </location>
</feature>
<dbReference type="OrthoDB" id="6168558at2"/>
<organism evidence="7 8">
    <name type="scientific">Zobellella endophytica</name>
    <dbReference type="NCBI Taxonomy" id="2116700"/>
    <lineage>
        <taxon>Bacteria</taxon>
        <taxon>Pseudomonadati</taxon>
        <taxon>Pseudomonadota</taxon>
        <taxon>Gammaproteobacteria</taxon>
        <taxon>Aeromonadales</taxon>
        <taxon>Aeromonadaceae</taxon>
        <taxon>Zobellella</taxon>
    </lineage>
</organism>
<keyword evidence="3" id="KW-1133">Transmembrane helix</keyword>
<keyword evidence="8" id="KW-1185">Reference proteome</keyword>
<dbReference type="SUPFAM" id="SSF141868">
    <property type="entry name" value="EAL domain-like"/>
    <property type="match status" value="1"/>
</dbReference>
<dbReference type="Pfam" id="PF00990">
    <property type="entry name" value="GGDEF"/>
    <property type="match status" value="1"/>
</dbReference>
<dbReference type="Pfam" id="PF00563">
    <property type="entry name" value="EAL"/>
    <property type="match status" value="1"/>
</dbReference>
<feature type="transmembrane region" description="Helical" evidence="3">
    <location>
        <begin position="68"/>
        <end position="89"/>
    </location>
</feature>
<evidence type="ECO:0000256" key="3">
    <source>
        <dbReference type="SAM" id="Phobius"/>
    </source>
</evidence>
<reference evidence="7 8" key="1">
    <citation type="submission" date="2018-03" db="EMBL/GenBank/DDBJ databases">
        <title>The draft genome of Zobellella sp. 59N8.</title>
        <authorList>
            <person name="Liu L."/>
            <person name="Li L."/>
            <person name="Zhang X."/>
            <person name="Liang L."/>
            <person name="Wang T."/>
        </authorList>
    </citation>
    <scope>NUCLEOTIDE SEQUENCE [LARGE SCALE GENOMIC DNA]</scope>
    <source>
        <strain evidence="7 8">59N8</strain>
    </source>
</reference>
<dbReference type="Gene3D" id="3.30.70.270">
    <property type="match status" value="1"/>
</dbReference>
<dbReference type="PANTHER" id="PTHR44757">
    <property type="entry name" value="DIGUANYLATE CYCLASE DGCP"/>
    <property type="match status" value="1"/>
</dbReference>
<dbReference type="PROSITE" id="PS50883">
    <property type="entry name" value="EAL"/>
    <property type="match status" value="1"/>
</dbReference>
<feature type="domain" description="GGDEF" evidence="6">
    <location>
        <begin position="371"/>
        <end position="502"/>
    </location>
</feature>
<dbReference type="AlphaFoldDB" id="A0A2P7QQP4"/>
<dbReference type="InterPro" id="IPR001610">
    <property type="entry name" value="PAC"/>
</dbReference>
<dbReference type="RefSeq" id="WP_106731243.1">
    <property type="nucleotide sequence ID" value="NZ_PXYG01000013.1"/>
</dbReference>
<dbReference type="PROSITE" id="PS50887">
    <property type="entry name" value="GGDEF"/>
    <property type="match status" value="1"/>
</dbReference>
<accession>A0A2P7QQP4</accession>
<dbReference type="InterPro" id="IPR043128">
    <property type="entry name" value="Rev_trsase/Diguanyl_cyclase"/>
</dbReference>
<evidence type="ECO:0000256" key="2">
    <source>
        <dbReference type="ARBA" id="ARBA00022636"/>
    </source>
</evidence>
<dbReference type="EC" id="3.1.4.52" evidence="1"/>
<keyword evidence="3" id="KW-0472">Membrane</keyword>
<dbReference type="PANTHER" id="PTHR44757:SF2">
    <property type="entry name" value="BIOFILM ARCHITECTURE MAINTENANCE PROTEIN MBAA"/>
    <property type="match status" value="1"/>
</dbReference>
<evidence type="ECO:0000259" key="6">
    <source>
        <dbReference type="PROSITE" id="PS50887"/>
    </source>
</evidence>
<dbReference type="SUPFAM" id="SSF55785">
    <property type="entry name" value="PYP-like sensor domain (PAS domain)"/>
    <property type="match status" value="2"/>
</dbReference>
<keyword evidence="2" id="KW-0973">c-di-GMP</keyword>
<dbReference type="SUPFAM" id="SSF55073">
    <property type="entry name" value="Nucleotide cyclase"/>
    <property type="match status" value="1"/>
</dbReference>
<evidence type="ECO:0000259" key="4">
    <source>
        <dbReference type="PROSITE" id="PS50113"/>
    </source>
</evidence>
<dbReference type="InterPro" id="IPR000700">
    <property type="entry name" value="PAS-assoc_C"/>
</dbReference>
<evidence type="ECO:0000313" key="8">
    <source>
        <dbReference type="Proteomes" id="UP000240243"/>
    </source>
</evidence>
<feature type="transmembrane region" description="Helical" evidence="3">
    <location>
        <begin position="38"/>
        <end position="56"/>
    </location>
</feature>
<dbReference type="InterPro" id="IPR035919">
    <property type="entry name" value="EAL_sf"/>
</dbReference>
<evidence type="ECO:0000256" key="1">
    <source>
        <dbReference type="ARBA" id="ARBA00012282"/>
    </source>
</evidence>
<dbReference type="Gene3D" id="3.20.20.450">
    <property type="entry name" value="EAL domain"/>
    <property type="match status" value="1"/>
</dbReference>
<dbReference type="SMART" id="SM00052">
    <property type="entry name" value="EAL"/>
    <property type="match status" value="1"/>
</dbReference>
<feature type="domain" description="PAC" evidence="4">
    <location>
        <begin position="292"/>
        <end position="343"/>
    </location>
</feature>
<dbReference type="InterPro" id="IPR029787">
    <property type="entry name" value="Nucleotide_cyclase"/>
</dbReference>
<name>A0A2P7QQP4_9GAMM</name>